<dbReference type="Proteomes" id="UP000321523">
    <property type="component" value="Unassembled WGS sequence"/>
</dbReference>
<evidence type="ECO:0000313" key="3">
    <source>
        <dbReference type="EMBL" id="GEO37125.1"/>
    </source>
</evidence>
<dbReference type="Pfam" id="PF03797">
    <property type="entry name" value="Autotransporter"/>
    <property type="match status" value="1"/>
</dbReference>
<evidence type="ECO:0000313" key="4">
    <source>
        <dbReference type="Proteomes" id="UP000321523"/>
    </source>
</evidence>
<accession>A0A512DL05</accession>
<feature type="domain" description="Autotransporter" evidence="2">
    <location>
        <begin position="126"/>
        <end position="311"/>
    </location>
</feature>
<reference evidence="3 4" key="1">
    <citation type="submission" date="2019-07" db="EMBL/GenBank/DDBJ databases">
        <title>Whole genome shotgun sequence of Skermanella aerolata NBRC 106429.</title>
        <authorList>
            <person name="Hosoyama A."/>
            <person name="Uohara A."/>
            <person name="Ohji S."/>
            <person name="Ichikawa N."/>
        </authorList>
    </citation>
    <scope>NUCLEOTIDE SEQUENCE [LARGE SCALE GENOMIC DNA]</scope>
    <source>
        <strain evidence="3 4">NBRC 106429</strain>
    </source>
</reference>
<feature type="chain" id="PRO_5022134628" description="Autotransporter domain-containing protein" evidence="1">
    <location>
        <begin position="28"/>
        <end position="324"/>
    </location>
</feature>
<dbReference type="SUPFAM" id="SSF103515">
    <property type="entry name" value="Autotransporter"/>
    <property type="match status" value="1"/>
</dbReference>
<keyword evidence="4" id="KW-1185">Reference proteome</keyword>
<feature type="signal peptide" evidence="1">
    <location>
        <begin position="1"/>
        <end position="27"/>
    </location>
</feature>
<evidence type="ECO:0000259" key="2">
    <source>
        <dbReference type="Pfam" id="PF03797"/>
    </source>
</evidence>
<proteinExistence type="predicted"/>
<name>A0A512DL05_9PROT</name>
<dbReference type="InterPro" id="IPR005546">
    <property type="entry name" value="Autotransporte_beta"/>
</dbReference>
<dbReference type="EMBL" id="BJYZ01000004">
    <property type="protein sequence ID" value="GEO37125.1"/>
    <property type="molecule type" value="Genomic_DNA"/>
</dbReference>
<dbReference type="AlphaFoldDB" id="A0A512DL05"/>
<protein>
    <recommendedName>
        <fullName evidence="2">Autotransporter domain-containing protein</fullName>
    </recommendedName>
</protein>
<evidence type="ECO:0000256" key="1">
    <source>
        <dbReference type="SAM" id="SignalP"/>
    </source>
</evidence>
<organism evidence="3 4">
    <name type="scientific">Skermanella aerolata</name>
    <dbReference type="NCBI Taxonomy" id="393310"/>
    <lineage>
        <taxon>Bacteria</taxon>
        <taxon>Pseudomonadati</taxon>
        <taxon>Pseudomonadota</taxon>
        <taxon>Alphaproteobacteria</taxon>
        <taxon>Rhodospirillales</taxon>
        <taxon>Azospirillaceae</taxon>
        <taxon>Skermanella</taxon>
    </lineage>
</organism>
<gene>
    <name evidence="3" type="ORF">SAE02_12730</name>
</gene>
<comment type="caution">
    <text evidence="3">The sequence shown here is derived from an EMBL/GenBank/DDBJ whole genome shotgun (WGS) entry which is preliminary data.</text>
</comment>
<dbReference type="InterPro" id="IPR036709">
    <property type="entry name" value="Autotransporte_beta_dom_sf"/>
</dbReference>
<keyword evidence="1" id="KW-0732">Signal</keyword>
<sequence>MPRWISSIPARLTAAAVALGCTASSRAEPVVDINSAVAAAGQQTRAVIARLNDLHASHAGGAPNGGIRTERLRLEFDEKQVPLRAFSRFMPSLLKDDRTGPIGSFFSGSARLAQKAGRHQNGETYLETPGLTAGADMQVGQHSSIGVAGGYIATAEKLSGRSLAVYGAHMVNPGLTLDAIAGTGDLSFSSAQGDAGGADKGNLLFGGIGMRQEARFGDSLVLAALTRFNYASANAEMAHASGEMATGTLGIQASYRIDYLWGTLTPRAGIEHIQEMADTAVQPTVTSIRFGLTALHRDGGILTIDHSTTQTRDHTVRAALKMKF</sequence>
<dbReference type="Gene3D" id="2.40.128.130">
    <property type="entry name" value="Autotransporter beta-domain"/>
    <property type="match status" value="1"/>
</dbReference>
<dbReference type="OrthoDB" id="5720638at2"/>
<dbReference type="RefSeq" id="WP_147040175.1">
    <property type="nucleotide sequence ID" value="NZ_BJYZ01000004.1"/>
</dbReference>